<evidence type="ECO:0000256" key="6">
    <source>
        <dbReference type="ARBA" id="ARBA00022840"/>
    </source>
</evidence>
<feature type="region of interest" description="Disordered" evidence="9">
    <location>
        <begin position="189"/>
        <end position="238"/>
    </location>
</feature>
<dbReference type="Pfam" id="PF07168">
    <property type="entry name" value="Ureide_permease"/>
    <property type="match status" value="1"/>
</dbReference>
<dbReference type="PANTHER" id="PTHR31081">
    <property type="entry name" value="UREIDE PERMEASE 1-RELATED-RELATED"/>
    <property type="match status" value="1"/>
</dbReference>
<feature type="transmembrane region" description="Helical" evidence="10">
    <location>
        <begin position="288"/>
        <end position="309"/>
    </location>
</feature>
<dbReference type="GO" id="GO:0005524">
    <property type="term" value="F:ATP binding"/>
    <property type="evidence" value="ECO:0007669"/>
    <property type="project" value="UniProtKB-KW"/>
</dbReference>
<evidence type="ECO:0000256" key="3">
    <source>
        <dbReference type="ARBA" id="ARBA00022448"/>
    </source>
</evidence>
<keyword evidence="6" id="KW-0067">ATP-binding</keyword>
<reference evidence="11 12" key="1">
    <citation type="journal article" date="2018" name="Mol. Plant">
        <title>The genome of Artemisia annua provides insight into the evolution of Asteraceae family and artemisinin biosynthesis.</title>
        <authorList>
            <person name="Shen Q."/>
            <person name="Zhang L."/>
            <person name="Liao Z."/>
            <person name="Wang S."/>
            <person name="Yan T."/>
            <person name="Shi P."/>
            <person name="Liu M."/>
            <person name="Fu X."/>
            <person name="Pan Q."/>
            <person name="Wang Y."/>
            <person name="Lv Z."/>
            <person name="Lu X."/>
            <person name="Zhang F."/>
            <person name="Jiang W."/>
            <person name="Ma Y."/>
            <person name="Chen M."/>
            <person name="Hao X."/>
            <person name="Li L."/>
            <person name="Tang Y."/>
            <person name="Lv G."/>
            <person name="Zhou Y."/>
            <person name="Sun X."/>
            <person name="Brodelius P.E."/>
            <person name="Rose J.K.C."/>
            <person name="Tang K."/>
        </authorList>
    </citation>
    <scope>NUCLEOTIDE SEQUENCE [LARGE SCALE GENOMIC DNA]</scope>
    <source>
        <strain evidence="12">cv. Huhao1</strain>
        <tissue evidence="11">Leaf</tissue>
    </source>
</reference>
<dbReference type="InterPro" id="IPR009834">
    <property type="entry name" value="Ureide_permease"/>
</dbReference>
<evidence type="ECO:0000256" key="4">
    <source>
        <dbReference type="ARBA" id="ARBA00022692"/>
    </source>
</evidence>
<name>A0A2U1LIX2_ARTAN</name>
<evidence type="ECO:0000256" key="5">
    <source>
        <dbReference type="ARBA" id="ARBA00022741"/>
    </source>
</evidence>
<feature type="compositionally biased region" description="Low complexity" evidence="9">
    <location>
        <begin position="199"/>
        <end position="224"/>
    </location>
</feature>
<organism evidence="11 12">
    <name type="scientific">Artemisia annua</name>
    <name type="common">Sweet wormwood</name>
    <dbReference type="NCBI Taxonomy" id="35608"/>
    <lineage>
        <taxon>Eukaryota</taxon>
        <taxon>Viridiplantae</taxon>
        <taxon>Streptophyta</taxon>
        <taxon>Embryophyta</taxon>
        <taxon>Tracheophyta</taxon>
        <taxon>Spermatophyta</taxon>
        <taxon>Magnoliopsida</taxon>
        <taxon>eudicotyledons</taxon>
        <taxon>Gunneridae</taxon>
        <taxon>Pentapetalae</taxon>
        <taxon>asterids</taxon>
        <taxon>campanulids</taxon>
        <taxon>Asterales</taxon>
        <taxon>Asteraceae</taxon>
        <taxon>Asteroideae</taxon>
        <taxon>Anthemideae</taxon>
        <taxon>Artemisiinae</taxon>
        <taxon>Artemisia</taxon>
    </lineage>
</organism>
<dbReference type="GO" id="GO:0015505">
    <property type="term" value="F:uracil:monoatomic cation symporter activity"/>
    <property type="evidence" value="ECO:0007669"/>
    <property type="project" value="TreeGrafter"/>
</dbReference>
<evidence type="ECO:0000256" key="7">
    <source>
        <dbReference type="ARBA" id="ARBA00022989"/>
    </source>
</evidence>
<evidence type="ECO:0000313" key="11">
    <source>
        <dbReference type="EMBL" id="PWA48942.1"/>
    </source>
</evidence>
<protein>
    <submittedName>
        <fullName evidence="11">Uncharacterized protein</fullName>
    </submittedName>
</protein>
<evidence type="ECO:0000313" key="12">
    <source>
        <dbReference type="Proteomes" id="UP000245207"/>
    </source>
</evidence>
<keyword evidence="4 10" id="KW-0812">Transmembrane</keyword>
<keyword evidence="5" id="KW-0547">Nucleotide-binding</keyword>
<dbReference type="GO" id="GO:0005274">
    <property type="term" value="F:allantoin:proton symporter activity"/>
    <property type="evidence" value="ECO:0007669"/>
    <property type="project" value="TreeGrafter"/>
</dbReference>
<evidence type="ECO:0000256" key="1">
    <source>
        <dbReference type="ARBA" id="ARBA00004141"/>
    </source>
</evidence>
<evidence type="ECO:0000256" key="2">
    <source>
        <dbReference type="ARBA" id="ARBA00005931"/>
    </source>
</evidence>
<dbReference type="GO" id="GO:0016020">
    <property type="term" value="C:membrane"/>
    <property type="evidence" value="ECO:0007669"/>
    <property type="project" value="UniProtKB-SubCell"/>
</dbReference>
<dbReference type="AlphaFoldDB" id="A0A2U1LIX2"/>
<dbReference type="InterPro" id="IPR030189">
    <property type="entry name" value="UPS_plant"/>
</dbReference>
<gene>
    <name evidence="11" type="ORF">CTI12_AA486470</name>
</gene>
<dbReference type="EMBL" id="PKPP01009152">
    <property type="protein sequence ID" value="PWA48942.1"/>
    <property type="molecule type" value="Genomic_DNA"/>
</dbReference>
<sequence length="314" mass="33976">MRAICAMMRTFLNQGCTDSDNEGERRKALRKLARMNKLKEGKVWKENFFIGQQFANSKLIKEMVTRVAVEQRRDLWLKKNDKVRVRVVCRGKTPTFSYNKSPVVDGGLADGPEKKGKPIKAIASGSKIRSKCKASLKASESGCPWFLQCSKLPNEDTWQVKTFEDVHKCLQSRVVKKCTAAFLAKESAGGRSKKGTGGSKRSSGGSKKATGGSKKASGASKKANVGGGSNKAVGSQSQQVMVLSQGPPASQTSVVGIQASQTRALPLVSTFWGVLLFGEYRKSSKRTYALFAGMLSMFIVAVGVLIASAGHRKN</sequence>
<keyword evidence="12" id="KW-1185">Reference proteome</keyword>
<evidence type="ECO:0000256" key="10">
    <source>
        <dbReference type="SAM" id="Phobius"/>
    </source>
</evidence>
<evidence type="ECO:0000256" key="8">
    <source>
        <dbReference type="ARBA" id="ARBA00023136"/>
    </source>
</evidence>
<proteinExistence type="inferred from homology"/>
<evidence type="ECO:0000256" key="9">
    <source>
        <dbReference type="SAM" id="MobiDB-lite"/>
    </source>
</evidence>
<dbReference type="STRING" id="35608.A0A2U1LIX2"/>
<dbReference type="PANTHER" id="PTHR31081:SF5">
    <property type="entry name" value="UREIDE PERMEASE 1-RELATED"/>
    <property type="match status" value="1"/>
</dbReference>
<dbReference type="OrthoDB" id="1727468at2759"/>
<accession>A0A2U1LIX2</accession>
<comment type="subcellular location">
    <subcellularLocation>
        <location evidence="1">Membrane</location>
        <topology evidence="1">Multi-pass membrane protein</topology>
    </subcellularLocation>
</comment>
<keyword evidence="7 10" id="KW-1133">Transmembrane helix</keyword>
<comment type="similarity">
    <text evidence="2">Belongs to the plant ureide permease (TC 2.A.7.19) family.</text>
</comment>
<keyword evidence="3" id="KW-0813">Transport</keyword>
<keyword evidence="8 10" id="KW-0472">Membrane</keyword>
<comment type="caution">
    <text evidence="11">The sequence shown here is derived from an EMBL/GenBank/DDBJ whole genome shotgun (WGS) entry which is preliminary data.</text>
</comment>
<dbReference type="Proteomes" id="UP000245207">
    <property type="component" value="Unassembled WGS sequence"/>
</dbReference>